<evidence type="ECO:0000313" key="2">
    <source>
        <dbReference type="Proteomes" id="UP000824120"/>
    </source>
</evidence>
<protein>
    <recommendedName>
        <fullName evidence="3">DUF4283 domain-containing protein</fullName>
    </recommendedName>
</protein>
<dbReference type="EMBL" id="JACXVP010000010">
    <property type="protein sequence ID" value="KAG5581915.1"/>
    <property type="molecule type" value="Genomic_DNA"/>
</dbReference>
<evidence type="ECO:0008006" key="3">
    <source>
        <dbReference type="Google" id="ProtNLM"/>
    </source>
</evidence>
<evidence type="ECO:0000313" key="1">
    <source>
        <dbReference type="EMBL" id="KAG5581915.1"/>
    </source>
</evidence>
<sequence>MSLNNTYLLDVMFENEHGKIMKQKVEYEQKPVLCSRCKNFGHDLGECRRKLKEEIRNNEVKKEQQMGNQAPTNEFIKAKEVENMRVQFQQHRRNTTNTRNTFTRLQQDLKVGNKKDEDEHEVNGTQGGTSTFISIVLMLRGLKAFSLSSGLNTNEAKSNIFSANMEHKEVEDLCELTGMKTGR</sequence>
<organism evidence="1 2">
    <name type="scientific">Solanum commersonii</name>
    <name type="common">Commerson's wild potato</name>
    <name type="synonym">Commerson's nightshade</name>
    <dbReference type="NCBI Taxonomy" id="4109"/>
    <lineage>
        <taxon>Eukaryota</taxon>
        <taxon>Viridiplantae</taxon>
        <taxon>Streptophyta</taxon>
        <taxon>Embryophyta</taxon>
        <taxon>Tracheophyta</taxon>
        <taxon>Spermatophyta</taxon>
        <taxon>Magnoliopsida</taxon>
        <taxon>eudicotyledons</taxon>
        <taxon>Gunneridae</taxon>
        <taxon>Pentapetalae</taxon>
        <taxon>asterids</taxon>
        <taxon>lamiids</taxon>
        <taxon>Solanales</taxon>
        <taxon>Solanaceae</taxon>
        <taxon>Solanoideae</taxon>
        <taxon>Solaneae</taxon>
        <taxon>Solanum</taxon>
    </lineage>
</organism>
<accession>A0A9J5X1D3</accession>
<gene>
    <name evidence="1" type="ORF">H5410_052542</name>
</gene>
<dbReference type="AlphaFoldDB" id="A0A9J5X1D3"/>
<comment type="caution">
    <text evidence="1">The sequence shown here is derived from an EMBL/GenBank/DDBJ whole genome shotgun (WGS) entry which is preliminary data.</text>
</comment>
<dbReference type="OrthoDB" id="1834346at2759"/>
<name>A0A9J5X1D3_SOLCO</name>
<reference evidence="1 2" key="1">
    <citation type="submission" date="2020-09" db="EMBL/GenBank/DDBJ databases">
        <title>De no assembly of potato wild relative species, Solanum commersonii.</title>
        <authorList>
            <person name="Cho K."/>
        </authorList>
    </citation>
    <scope>NUCLEOTIDE SEQUENCE [LARGE SCALE GENOMIC DNA]</scope>
    <source>
        <strain evidence="1">LZ3.2</strain>
        <tissue evidence="1">Leaf</tissue>
    </source>
</reference>
<proteinExistence type="predicted"/>
<keyword evidence="2" id="KW-1185">Reference proteome</keyword>
<dbReference type="Proteomes" id="UP000824120">
    <property type="component" value="Chromosome 10"/>
</dbReference>